<dbReference type="Proteomes" id="UP000595917">
    <property type="component" value="Chromosome"/>
</dbReference>
<proteinExistence type="inferred from homology"/>
<dbReference type="PANTHER" id="PTHR21060">
    <property type="entry name" value="ACETATE KINASE"/>
    <property type="match status" value="1"/>
</dbReference>
<name>A0A7T8BDJ3_9SPIR</name>
<dbReference type="InterPro" id="IPR043129">
    <property type="entry name" value="ATPase_NBD"/>
</dbReference>
<evidence type="ECO:0000313" key="9">
    <source>
        <dbReference type="Proteomes" id="UP000595917"/>
    </source>
</evidence>
<dbReference type="CDD" id="cd24011">
    <property type="entry name" value="ASKHA_NBD_BK"/>
    <property type="match status" value="1"/>
</dbReference>
<dbReference type="GO" id="GO:0005524">
    <property type="term" value="F:ATP binding"/>
    <property type="evidence" value="ECO:0007669"/>
    <property type="project" value="UniProtKB-KW"/>
</dbReference>
<dbReference type="PANTHER" id="PTHR21060:SF3">
    <property type="entry name" value="BUTYRATE KINASE 2-RELATED"/>
    <property type="match status" value="1"/>
</dbReference>
<dbReference type="SUPFAM" id="SSF53067">
    <property type="entry name" value="Actin-like ATPase domain"/>
    <property type="match status" value="2"/>
</dbReference>
<evidence type="ECO:0000256" key="5">
    <source>
        <dbReference type="ARBA" id="ARBA00022840"/>
    </source>
</evidence>
<evidence type="ECO:0000313" key="8">
    <source>
        <dbReference type="EMBL" id="QQO11313.1"/>
    </source>
</evidence>
<comment type="catalytic activity">
    <reaction evidence="6">
        <text>butanoate + ATP = butanoyl phosphate + ADP</text>
        <dbReference type="Rhea" id="RHEA:13585"/>
        <dbReference type="ChEBI" id="CHEBI:17968"/>
        <dbReference type="ChEBI" id="CHEBI:30616"/>
        <dbReference type="ChEBI" id="CHEBI:58079"/>
        <dbReference type="ChEBI" id="CHEBI:456216"/>
        <dbReference type="EC" id="2.7.2.7"/>
    </reaction>
</comment>
<dbReference type="PRINTS" id="PR00471">
    <property type="entry name" value="ACETATEKNASE"/>
</dbReference>
<dbReference type="NCBIfam" id="NF002834">
    <property type="entry name" value="PRK03011.1-5"/>
    <property type="match status" value="1"/>
</dbReference>
<dbReference type="EMBL" id="CP067089">
    <property type="protein sequence ID" value="QQO11313.1"/>
    <property type="molecule type" value="Genomic_DNA"/>
</dbReference>
<dbReference type="GO" id="GO:0005737">
    <property type="term" value="C:cytoplasm"/>
    <property type="evidence" value="ECO:0007669"/>
    <property type="project" value="UniProtKB-SubCell"/>
</dbReference>
<evidence type="ECO:0000256" key="6">
    <source>
        <dbReference type="HAMAP-Rule" id="MF_00542"/>
    </source>
</evidence>
<dbReference type="Pfam" id="PF00871">
    <property type="entry name" value="Acetate_kinase"/>
    <property type="match status" value="1"/>
</dbReference>
<dbReference type="GO" id="GO:0006083">
    <property type="term" value="P:acetate metabolic process"/>
    <property type="evidence" value="ECO:0007669"/>
    <property type="project" value="TreeGrafter"/>
</dbReference>
<protein>
    <recommendedName>
        <fullName evidence="6">Probable butyrate kinase</fullName>
        <shortName evidence="6">BK</shortName>
        <ecNumber evidence="6">2.7.2.7</ecNumber>
    </recommendedName>
    <alternativeName>
        <fullName evidence="6">Branched-chain carboxylic acid kinase</fullName>
    </alternativeName>
</protein>
<dbReference type="HAMAP" id="MF_00542">
    <property type="entry name" value="Butyrate_kinase"/>
    <property type="match status" value="1"/>
</dbReference>
<dbReference type="AlphaFoldDB" id="A0A7T8BDJ3"/>
<keyword evidence="2 6" id="KW-0808">Transferase</keyword>
<gene>
    <name evidence="6 8" type="primary">buk</name>
    <name evidence="8" type="ORF">JFL75_04605</name>
</gene>
<sequence>MDQTVFVINPGSTSTKIAVYRDKKRIFSESIPLEISGEEKNAGLEETLRIKKEAISRSLESQGIDLRGFDCIMSRGGVLRPMESGIYRINESMHSEVTASAASGHASGFGLLIAGEMADSLGIPAYIADPVTVDELEDIARITGIKEIRRRSIFHALNQKAVARQHAAILGVPYEELNLIAAHLGGGITIGLHKQGRVTDVNNALDGEGPFTPERSGALPAAAVADLCFSGKYTREETVKLFAGKGGFMSHLGSNDLLKVKEMIAAGDRDADLVYRAFVYNIAKAIGAMAAAGDGMIDGILITGGIARWKELVAAIRAKVSWIAPVSSYPGEFELEALRDAGLRVLRGDEIPREY</sequence>
<dbReference type="GO" id="GO:0047761">
    <property type="term" value="F:butyrate kinase activity"/>
    <property type="evidence" value="ECO:0007669"/>
    <property type="project" value="UniProtKB-UniRule"/>
</dbReference>
<dbReference type="NCBIfam" id="TIGR02707">
    <property type="entry name" value="butyr_kinase"/>
    <property type="match status" value="1"/>
</dbReference>
<evidence type="ECO:0000256" key="7">
    <source>
        <dbReference type="RuleBase" id="RU003835"/>
    </source>
</evidence>
<dbReference type="InterPro" id="IPR011245">
    <property type="entry name" value="Butyrate_kin"/>
</dbReference>
<dbReference type="PIRSF" id="PIRSF036458">
    <property type="entry name" value="Butyrate_kin"/>
    <property type="match status" value="1"/>
</dbReference>
<reference evidence="8" key="1">
    <citation type="submission" date="2021-01" db="EMBL/GenBank/DDBJ databases">
        <title>Description of Breznakiella homolactica.</title>
        <authorList>
            <person name="Song Y."/>
            <person name="Brune A."/>
        </authorList>
    </citation>
    <scope>NUCLEOTIDE SEQUENCE</scope>
    <source>
        <strain evidence="8">RmG30</strain>
    </source>
</reference>
<dbReference type="Gene3D" id="3.30.420.40">
    <property type="match status" value="2"/>
</dbReference>
<keyword evidence="5 6" id="KW-0067">ATP-binding</keyword>
<organism evidence="8 9">
    <name type="scientific">Breznakiella homolactica</name>
    <dbReference type="NCBI Taxonomy" id="2798577"/>
    <lineage>
        <taxon>Bacteria</taxon>
        <taxon>Pseudomonadati</taxon>
        <taxon>Spirochaetota</taxon>
        <taxon>Spirochaetia</taxon>
        <taxon>Spirochaetales</taxon>
        <taxon>Breznakiellaceae</taxon>
        <taxon>Breznakiella</taxon>
    </lineage>
</organism>
<comment type="similarity">
    <text evidence="6 7">Belongs to the acetokinase family.</text>
</comment>
<dbReference type="GO" id="GO:0008776">
    <property type="term" value="F:acetate kinase activity"/>
    <property type="evidence" value="ECO:0007669"/>
    <property type="project" value="TreeGrafter"/>
</dbReference>
<dbReference type="EC" id="2.7.2.7" evidence="6"/>
<comment type="subcellular location">
    <subcellularLocation>
        <location evidence="6">Cytoplasm</location>
    </subcellularLocation>
</comment>
<keyword evidence="3 6" id="KW-0547">Nucleotide-binding</keyword>
<dbReference type="InterPro" id="IPR000890">
    <property type="entry name" value="Aliphatic_acid_kin_short-chain"/>
</dbReference>
<keyword evidence="4 6" id="KW-0418">Kinase</keyword>
<evidence type="ECO:0000256" key="1">
    <source>
        <dbReference type="ARBA" id="ARBA00022490"/>
    </source>
</evidence>
<evidence type="ECO:0000256" key="3">
    <source>
        <dbReference type="ARBA" id="ARBA00022741"/>
    </source>
</evidence>
<dbReference type="KEGG" id="bhc:JFL75_04605"/>
<keyword evidence="9" id="KW-1185">Reference proteome</keyword>
<accession>A0A7T8BDJ3</accession>
<evidence type="ECO:0000256" key="4">
    <source>
        <dbReference type="ARBA" id="ARBA00022777"/>
    </source>
</evidence>
<evidence type="ECO:0000256" key="2">
    <source>
        <dbReference type="ARBA" id="ARBA00022679"/>
    </source>
</evidence>
<keyword evidence="1 6" id="KW-0963">Cytoplasm</keyword>